<dbReference type="RefSeq" id="WP_177227443.1">
    <property type="nucleotide sequence ID" value="NZ_FOZK01000002.1"/>
</dbReference>
<sequence>MGLFEKLGREVEEFKQNAKQAAEAEADYRCRDCEAQFHHDYDECPECGSDDVESTTAE</sequence>
<accession>A0A1I6LB39</accession>
<dbReference type="EMBL" id="FOZK01000002">
    <property type="protein sequence ID" value="SFS00683.1"/>
    <property type="molecule type" value="Genomic_DNA"/>
</dbReference>
<dbReference type="OrthoDB" id="204979at2157"/>
<dbReference type="Proteomes" id="UP000199062">
    <property type="component" value="Unassembled WGS sequence"/>
</dbReference>
<evidence type="ECO:0008006" key="3">
    <source>
        <dbReference type="Google" id="ProtNLM"/>
    </source>
</evidence>
<keyword evidence="2" id="KW-1185">Reference proteome</keyword>
<proteinExistence type="predicted"/>
<evidence type="ECO:0000313" key="2">
    <source>
        <dbReference type="Proteomes" id="UP000199062"/>
    </source>
</evidence>
<organism evidence="1 2">
    <name type="scientific">Halomicrobium zhouii</name>
    <dbReference type="NCBI Taxonomy" id="767519"/>
    <lineage>
        <taxon>Archaea</taxon>
        <taxon>Methanobacteriati</taxon>
        <taxon>Methanobacteriota</taxon>
        <taxon>Stenosarchaea group</taxon>
        <taxon>Halobacteria</taxon>
        <taxon>Halobacteriales</taxon>
        <taxon>Haloarculaceae</taxon>
        <taxon>Halomicrobium</taxon>
    </lineage>
</organism>
<name>A0A1I6LB39_9EURY</name>
<dbReference type="AlphaFoldDB" id="A0A1I6LB39"/>
<gene>
    <name evidence="1" type="ORF">SAMN05216559_2392</name>
</gene>
<protein>
    <recommendedName>
        <fullName evidence="3">Small CPxCG-related zinc finger protein</fullName>
    </recommendedName>
</protein>
<evidence type="ECO:0000313" key="1">
    <source>
        <dbReference type="EMBL" id="SFS00683.1"/>
    </source>
</evidence>
<reference evidence="1 2" key="1">
    <citation type="submission" date="2016-10" db="EMBL/GenBank/DDBJ databases">
        <authorList>
            <person name="de Groot N.N."/>
        </authorList>
    </citation>
    <scope>NUCLEOTIDE SEQUENCE [LARGE SCALE GENOMIC DNA]</scope>
    <source>
        <strain evidence="1 2">CGMCC 1.10457</strain>
    </source>
</reference>
<dbReference type="Gene3D" id="2.20.20.30">
    <property type="entry name" value="reverse gyrase domain"/>
    <property type="match status" value="1"/>
</dbReference>
<dbReference type="STRING" id="767519.SAMN05216559_2392"/>